<proteinExistence type="predicted"/>
<accession>A0A654U6H3</accession>
<evidence type="ECO:0000313" key="1">
    <source>
        <dbReference type="EMBL" id="CFS05722.1"/>
    </source>
</evidence>
<dbReference type="Proteomes" id="UP000046680">
    <property type="component" value="Unassembled WGS sequence"/>
</dbReference>
<evidence type="ECO:0000313" key="2">
    <source>
        <dbReference type="Proteomes" id="UP000046680"/>
    </source>
</evidence>
<organism evidence="1 2">
    <name type="scientific">Mycobacterium tuberculosis</name>
    <dbReference type="NCBI Taxonomy" id="1773"/>
    <lineage>
        <taxon>Bacteria</taxon>
        <taxon>Bacillati</taxon>
        <taxon>Actinomycetota</taxon>
        <taxon>Actinomycetes</taxon>
        <taxon>Mycobacteriales</taxon>
        <taxon>Mycobacteriaceae</taxon>
        <taxon>Mycobacterium</taxon>
        <taxon>Mycobacterium tuberculosis complex</taxon>
    </lineage>
</organism>
<protein>
    <submittedName>
        <fullName evidence="1">Uncharacterized protein</fullName>
    </submittedName>
</protein>
<dbReference type="EMBL" id="CGCX01002043">
    <property type="protein sequence ID" value="CFS05722.1"/>
    <property type="molecule type" value="Genomic_DNA"/>
</dbReference>
<name>A0A654U6H3_MYCTX</name>
<dbReference type="AlphaFoldDB" id="A0A654U6H3"/>
<sequence>MAIVTNSRATPMPSRFAVTTSAVSMTWIRTRRRRWLSETRPSSQEPYAGVSGSRPLCRVTVSSTRPKRCAVLFLADIVASD</sequence>
<reference evidence="1 2" key="1">
    <citation type="submission" date="2015-03" db="EMBL/GenBank/DDBJ databases">
        <authorList>
            <consortium name="Pathogen Informatics"/>
        </authorList>
    </citation>
    <scope>NUCLEOTIDE SEQUENCE [LARGE SCALE GENOMIC DNA]</scope>
    <source>
        <strain evidence="1 2">C09601061</strain>
    </source>
</reference>
<gene>
    <name evidence="1" type="ORF">ERS007657_03803</name>
</gene>